<reference evidence="1 2" key="1">
    <citation type="submission" date="2024-05" db="EMBL/GenBank/DDBJ databases">
        <title>Sphingomonas sp. HF-S3 16S ribosomal RNA gene Genome sequencing and assembly.</title>
        <authorList>
            <person name="Lee H."/>
        </authorList>
    </citation>
    <scope>NUCLEOTIDE SEQUENCE [LARGE SCALE GENOMIC DNA]</scope>
    <source>
        <strain evidence="1 2">HF-S3</strain>
    </source>
</reference>
<evidence type="ECO:0000313" key="1">
    <source>
        <dbReference type="EMBL" id="MEN3749702.1"/>
    </source>
</evidence>
<proteinExistence type="predicted"/>
<protein>
    <submittedName>
        <fullName evidence="1">Uncharacterized protein</fullName>
    </submittedName>
</protein>
<gene>
    <name evidence="1" type="ORF">TPR58_21190</name>
</gene>
<dbReference type="EMBL" id="JBDIZK010000016">
    <property type="protein sequence ID" value="MEN3749702.1"/>
    <property type="molecule type" value="Genomic_DNA"/>
</dbReference>
<accession>A0ABV0BDS9</accession>
<organism evidence="1 2">
    <name type="scientific">Sphingomonas rustica</name>
    <dbReference type="NCBI Taxonomy" id="3103142"/>
    <lineage>
        <taxon>Bacteria</taxon>
        <taxon>Pseudomonadati</taxon>
        <taxon>Pseudomonadota</taxon>
        <taxon>Alphaproteobacteria</taxon>
        <taxon>Sphingomonadales</taxon>
        <taxon>Sphingomonadaceae</taxon>
        <taxon>Sphingomonas</taxon>
    </lineage>
</organism>
<evidence type="ECO:0000313" key="2">
    <source>
        <dbReference type="Proteomes" id="UP001427805"/>
    </source>
</evidence>
<dbReference type="RefSeq" id="WP_346248749.1">
    <property type="nucleotide sequence ID" value="NZ_JBDIZK010000016.1"/>
</dbReference>
<comment type="caution">
    <text evidence="1">The sequence shown here is derived from an EMBL/GenBank/DDBJ whole genome shotgun (WGS) entry which is preliminary data.</text>
</comment>
<dbReference type="Proteomes" id="UP001427805">
    <property type="component" value="Unassembled WGS sequence"/>
</dbReference>
<name>A0ABV0BDS9_9SPHN</name>
<keyword evidence="2" id="KW-1185">Reference proteome</keyword>
<sequence>MLNEKEMLDRAVTLGQEVLALSDAAGQSLASVHIHTGLEILRTHASAIDTTVNSSTDRP</sequence>